<evidence type="ECO:0000313" key="1">
    <source>
        <dbReference type="EMBL" id="PKI45551.1"/>
    </source>
</evidence>
<dbReference type="AlphaFoldDB" id="A0A2I0INH1"/>
<accession>A0A2I0INH1</accession>
<keyword evidence="2" id="KW-1185">Reference proteome</keyword>
<organism evidence="1 2">
    <name type="scientific">Punica granatum</name>
    <name type="common">Pomegranate</name>
    <dbReference type="NCBI Taxonomy" id="22663"/>
    <lineage>
        <taxon>Eukaryota</taxon>
        <taxon>Viridiplantae</taxon>
        <taxon>Streptophyta</taxon>
        <taxon>Embryophyta</taxon>
        <taxon>Tracheophyta</taxon>
        <taxon>Spermatophyta</taxon>
        <taxon>Magnoliopsida</taxon>
        <taxon>eudicotyledons</taxon>
        <taxon>Gunneridae</taxon>
        <taxon>Pentapetalae</taxon>
        <taxon>rosids</taxon>
        <taxon>malvids</taxon>
        <taxon>Myrtales</taxon>
        <taxon>Lythraceae</taxon>
        <taxon>Punica</taxon>
    </lineage>
</organism>
<dbReference type="EMBL" id="PGOL01002706">
    <property type="protein sequence ID" value="PKI45551.1"/>
    <property type="molecule type" value="Genomic_DNA"/>
</dbReference>
<protein>
    <submittedName>
        <fullName evidence="1">Uncharacterized protein</fullName>
    </submittedName>
</protein>
<dbReference type="Proteomes" id="UP000233551">
    <property type="component" value="Unassembled WGS sequence"/>
</dbReference>
<name>A0A2I0INH1_PUNGR</name>
<comment type="caution">
    <text evidence="1">The sequence shown here is derived from an EMBL/GenBank/DDBJ whole genome shotgun (WGS) entry which is preliminary data.</text>
</comment>
<evidence type="ECO:0000313" key="2">
    <source>
        <dbReference type="Proteomes" id="UP000233551"/>
    </source>
</evidence>
<gene>
    <name evidence="1" type="ORF">CRG98_034069</name>
</gene>
<proteinExistence type="predicted"/>
<sequence>MGRCLIAIHAPAPSCLRHRHYLEQGNDSGLDPIPHSGYTHTMCMGALDPVTNGLGRWTPCKAYPMGSGLNCDKTTREAALDPKGVKELLATIIRGRPRVTLTRLESWMVSYPDF</sequence>
<reference evidence="1 2" key="1">
    <citation type="submission" date="2017-11" db="EMBL/GenBank/DDBJ databases">
        <title>De-novo sequencing of pomegranate (Punica granatum L.) genome.</title>
        <authorList>
            <person name="Akparov Z."/>
            <person name="Amiraslanov A."/>
            <person name="Hajiyeva S."/>
            <person name="Abbasov M."/>
            <person name="Kaur K."/>
            <person name="Hamwieh A."/>
            <person name="Solovyev V."/>
            <person name="Salamov A."/>
            <person name="Braich B."/>
            <person name="Kosarev P."/>
            <person name="Mahmoud A."/>
            <person name="Hajiyev E."/>
            <person name="Babayeva S."/>
            <person name="Izzatullayeva V."/>
            <person name="Mammadov A."/>
            <person name="Mammadov A."/>
            <person name="Sharifova S."/>
            <person name="Ojaghi J."/>
            <person name="Eynullazada K."/>
            <person name="Bayramov B."/>
            <person name="Abdulazimova A."/>
            <person name="Shahmuradov I."/>
        </authorList>
    </citation>
    <scope>NUCLEOTIDE SEQUENCE [LARGE SCALE GENOMIC DNA]</scope>
    <source>
        <strain evidence="2">cv. AG2017</strain>
        <tissue evidence="1">Leaf</tissue>
    </source>
</reference>